<dbReference type="SUPFAM" id="SSF52172">
    <property type="entry name" value="CheY-like"/>
    <property type="match status" value="1"/>
</dbReference>
<feature type="domain" description="HTH luxR-type" evidence="4">
    <location>
        <begin position="142"/>
        <end position="209"/>
    </location>
</feature>
<dbReference type="SMART" id="SM00448">
    <property type="entry name" value="REC"/>
    <property type="match status" value="1"/>
</dbReference>
<dbReference type="SUPFAM" id="SSF46894">
    <property type="entry name" value="C-terminal effector domain of the bipartite response regulators"/>
    <property type="match status" value="1"/>
</dbReference>
<sequence length="212" mass="23511">MKNFLFVDDHSMVRAGLMTIVASEFPEADFFEAENERQAIALIDKHIFSLIIMDINMPDSDSTRLLQYALRIRPETPVLILSMNDEKNFAIKYFKLGIKGFVHKSAGAGEILNAMNALLEGGIYISESLKNALLESYVSPQTTNPFETLSEREFQVIHGLLAGKNIALIAEELSINVSTVSTYKGKACEKLGIPRSGFVELVSLARLHNVGM</sequence>
<dbReference type="Pfam" id="PF00072">
    <property type="entry name" value="Response_reg"/>
    <property type="match status" value="1"/>
</dbReference>
<dbReference type="GO" id="GO:0006355">
    <property type="term" value="P:regulation of DNA-templated transcription"/>
    <property type="evidence" value="ECO:0007669"/>
    <property type="project" value="InterPro"/>
</dbReference>
<dbReference type="InterPro" id="IPR058245">
    <property type="entry name" value="NreC/VraR/RcsB-like_REC"/>
</dbReference>
<comment type="caution">
    <text evidence="6">The sequence shown here is derived from an EMBL/GenBank/DDBJ whole genome shotgun (WGS) entry which is preliminary data.</text>
</comment>
<dbReference type="PRINTS" id="PR00038">
    <property type="entry name" value="HTHLUXR"/>
</dbReference>
<keyword evidence="7" id="KW-1185">Reference proteome</keyword>
<evidence type="ECO:0000256" key="1">
    <source>
        <dbReference type="ARBA" id="ARBA00022553"/>
    </source>
</evidence>
<evidence type="ECO:0000259" key="5">
    <source>
        <dbReference type="PROSITE" id="PS50110"/>
    </source>
</evidence>
<dbReference type="Gene3D" id="3.40.50.2300">
    <property type="match status" value="1"/>
</dbReference>
<dbReference type="AlphaFoldDB" id="A0A4R6IYI8"/>
<evidence type="ECO:0000259" key="4">
    <source>
        <dbReference type="PROSITE" id="PS50043"/>
    </source>
</evidence>
<evidence type="ECO:0000256" key="2">
    <source>
        <dbReference type="ARBA" id="ARBA00023125"/>
    </source>
</evidence>
<dbReference type="PROSITE" id="PS50110">
    <property type="entry name" value="RESPONSE_REGULATORY"/>
    <property type="match status" value="1"/>
</dbReference>
<dbReference type="Proteomes" id="UP000295741">
    <property type="component" value="Unassembled WGS sequence"/>
</dbReference>
<reference evidence="6 7" key="1">
    <citation type="submission" date="2019-03" db="EMBL/GenBank/DDBJ databases">
        <title>Genomic Encyclopedia of Archaeal and Bacterial Type Strains, Phase II (KMG-II): from individual species to whole genera.</title>
        <authorList>
            <person name="Goeker M."/>
        </authorList>
    </citation>
    <scope>NUCLEOTIDE SEQUENCE [LARGE SCALE GENOMIC DNA]</scope>
    <source>
        <strain evidence="6 7">DSM 28323</strain>
    </source>
</reference>
<dbReference type="InterPro" id="IPR001789">
    <property type="entry name" value="Sig_transdc_resp-reg_receiver"/>
</dbReference>
<dbReference type="InterPro" id="IPR016032">
    <property type="entry name" value="Sig_transdc_resp-reg_C-effctor"/>
</dbReference>
<dbReference type="InterPro" id="IPR051015">
    <property type="entry name" value="EvgA-like"/>
</dbReference>
<accession>A0A4R6IYI8</accession>
<proteinExistence type="predicted"/>
<dbReference type="EMBL" id="SNWP01000011">
    <property type="protein sequence ID" value="TDO27026.1"/>
    <property type="molecule type" value="Genomic_DNA"/>
</dbReference>
<dbReference type="SMART" id="SM00421">
    <property type="entry name" value="HTH_LUXR"/>
    <property type="match status" value="1"/>
</dbReference>
<dbReference type="Pfam" id="PF00196">
    <property type="entry name" value="GerE"/>
    <property type="match status" value="1"/>
</dbReference>
<dbReference type="CDD" id="cd17535">
    <property type="entry name" value="REC_NarL-like"/>
    <property type="match status" value="1"/>
</dbReference>
<feature type="domain" description="Response regulatory" evidence="5">
    <location>
        <begin position="3"/>
        <end position="119"/>
    </location>
</feature>
<feature type="modified residue" description="4-aspartylphosphate" evidence="3">
    <location>
        <position position="54"/>
    </location>
</feature>
<organism evidence="6 7">
    <name type="scientific">Sediminibacterium goheungense</name>
    <dbReference type="NCBI Taxonomy" id="1086393"/>
    <lineage>
        <taxon>Bacteria</taxon>
        <taxon>Pseudomonadati</taxon>
        <taxon>Bacteroidota</taxon>
        <taxon>Chitinophagia</taxon>
        <taxon>Chitinophagales</taxon>
        <taxon>Chitinophagaceae</taxon>
        <taxon>Sediminibacterium</taxon>
    </lineage>
</organism>
<evidence type="ECO:0000256" key="3">
    <source>
        <dbReference type="PROSITE-ProRule" id="PRU00169"/>
    </source>
</evidence>
<evidence type="ECO:0000313" key="7">
    <source>
        <dbReference type="Proteomes" id="UP000295741"/>
    </source>
</evidence>
<dbReference type="PANTHER" id="PTHR45566">
    <property type="entry name" value="HTH-TYPE TRANSCRIPTIONAL REGULATOR YHJB-RELATED"/>
    <property type="match status" value="1"/>
</dbReference>
<dbReference type="InterPro" id="IPR000792">
    <property type="entry name" value="Tscrpt_reg_LuxR_C"/>
</dbReference>
<keyword evidence="2" id="KW-0238">DNA-binding</keyword>
<dbReference type="OrthoDB" id="1013073at2"/>
<dbReference type="PANTHER" id="PTHR45566:SF1">
    <property type="entry name" value="HTH-TYPE TRANSCRIPTIONAL REGULATOR YHJB-RELATED"/>
    <property type="match status" value="1"/>
</dbReference>
<dbReference type="InterPro" id="IPR011006">
    <property type="entry name" value="CheY-like_superfamily"/>
</dbReference>
<dbReference type="GO" id="GO:0000160">
    <property type="term" value="P:phosphorelay signal transduction system"/>
    <property type="evidence" value="ECO:0007669"/>
    <property type="project" value="InterPro"/>
</dbReference>
<protein>
    <submittedName>
        <fullName evidence="6">LuxR family two component transcriptional regulator</fullName>
    </submittedName>
</protein>
<keyword evidence="1 3" id="KW-0597">Phosphoprotein</keyword>
<dbReference type="PROSITE" id="PS50043">
    <property type="entry name" value="HTH_LUXR_2"/>
    <property type="match status" value="1"/>
</dbReference>
<dbReference type="RefSeq" id="WP_133474896.1">
    <property type="nucleotide sequence ID" value="NZ_SNWP01000011.1"/>
</dbReference>
<dbReference type="GO" id="GO:0003677">
    <property type="term" value="F:DNA binding"/>
    <property type="evidence" value="ECO:0007669"/>
    <property type="project" value="UniProtKB-KW"/>
</dbReference>
<name>A0A4R6IYI8_9BACT</name>
<gene>
    <name evidence="6" type="ORF">BC659_2342</name>
</gene>
<evidence type="ECO:0000313" key="6">
    <source>
        <dbReference type="EMBL" id="TDO27026.1"/>
    </source>
</evidence>